<dbReference type="GO" id="GO:0006260">
    <property type="term" value="P:DNA replication"/>
    <property type="evidence" value="ECO:0007669"/>
    <property type="project" value="UniProtKB-KW"/>
</dbReference>
<comment type="similarity">
    <text evidence="1">Belongs to the DCC1 family.</text>
</comment>
<accession>A0A9W8JMS5</accession>
<dbReference type="GO" id="GO:0034088">
    <property type="term" value="P:maintenance of mitotic sister chromatid cohesion"/>
    <property type="evidence" value="ECO:0007669"/>
    <property type="project" value="TreeGrafter"/>
</dbReference>
<evidence type="ECO:0000256" key="2">
    <source>
        <dbReference type="ARBA" id="ARBA00022705"/>
    </source>
</evidence>
<dbReference type="AlphaFoldDB" id="A0A9W8JMS5"/>
<dbReference type="Proteomes" id="UP001140091">
    <property type="component" value="Unassembled WGS sequence"/>
</dbReference>
<name>A0A9W8JMS5_9AGAR</name>
<evidence type="ECO:0000313" key="4">
    <source>
        <dbReference type="Proteomes" id="UP001140091"/>
    </source>
</evidence>
<keyword evidence="4" id="KW-1185">Reference proteome</keyword>
<evidence type="ECO:0000256" key="1">
    <source>
        <dbReference type="ARBA" id="ARBA00007017"/>
    </source>
</evidence>
<protein>
    <recommendedName>
        <fullName evidence="5">Sister chromatid cohesion protein DCC1</fullName>
    </recommendedName>
</protein>
<evidence type="ECO:0008006" key="5">
    <source>
        <dbReference type="Google" id="ProtNLM"/>
    </source>
</evidence>
<organism evidence="3 4">
    <name type="scientific">Candolleomyces eurysporus</name>
    <dbReference type="NCBI Taxonomy" id="2828524"/>
    <lineage>
        <taxon>Eukaryota</taxon>
        <taxon>Fungi</taxon>
        <taxon>Dikarya</taxon>
        <taxon>Basidiomycota</taxon>
        <taxon>Agaricomycotina</taxon>
        <taxon>Agaricomycetes</taxon>
        <taxon>Agaricomycetidae</taxon>
        <taxon>Agaricales</taxon>
        <taxon>Agaricineae</taxon>
        <taxon>Psathyrellaceae</taxon>
        <taxon>Candolleomyces</taxon>
    </lineage>
</organism>
<dbReference type="GO" id="GO:0000775">
    <property type="term" value="C:chromosome, centromeric region"/>
    <property type="evidence" value="ECO:0007669"/>
    <property type="project" value="TreeGrafter"/>
</dbReference>
<dbReference type="PANTHER" id="PTHR13395:SF6">
    <property type="entry name" value="SISTER CHROMATID COHESION PROTEIN DCC1"/>
    <property type="match status" value="1"/>
</dbReference>
<comment type="caution">
    <text evidence="3">The sequence shown here is derived from an EMBL/GenBank/DDBJ whole genome shotgun (WGS) entry which is preliminary data.</text>
</comment>
<dbReference type="OrthoDB" id="276989at2759"/>
<dbReference type="PANTHER" id="PTHR13395">
    <property type="entry name" value="SISTER CHROMATID COHESION PROTEIN DCC1-RELATED"/>
    <property type="match status" value="1"/>
</dbReference>
<feature type="non-terminal residue" evidence="3">
    <location>
        <position position="388"/>
    </location>
</feature>
<sequence length="388" mass="43858">MPDSDLHFSPASAEEAASYKLVELPQELVALLETAVQKSEPFNLSIKGDATEDAVLCTSDKTYSIRAVNLSNTLLVVTPPPDTALEFSDDVVVIRDQVNEILELTPTVPRIQKLVSLLRGREYDETNEDDDEAADPQETLRYTYKQAREEIQASNAELDECLRRKRILIIQKPFCLPSFRLDELRPIAPTYLDNVLQLTLNVLVSLSLPHSAASVDRLTSELQREHDVPRVVSSQVLGWFGELQGGMWKMNVDEVLSELGLGILRDHKQNNPIEKEVFMDKWREAVGDTFADRVELRLIAGNYLERSSGITDKDTLSYFPASDLPTEPAARFSDLFLTRPRWKVEEISPFLSEIAVDSKERDKLLLKYCRAVNEAGVVWYTARAQYNG</sequence>
<proteinExistence type="inferred from homology"/>
<dbReference type="Pfam" id="PF09724">
    <property type="entry name" value="Dcc1"/>
    <property type="match status" value="1"/>
</dbReference>
<dbReference type="GO" id="GO:0000785">
    <property type="term" value="C:chromatin"/>
    <property type="evidence" value="ECO:0007669"/>
    <property type="project" value="TreeGrafter"/>
</dbReference>
<dbReference type="InterPro" id="IPR019128">
    <property type="entry name" value="Dcc1"/>
</dbReference>
<gene>
    <name evidence="3" type="ORF">H1R20_g177</name>
</gene>
<evidence type="ECO:0000313" key="3">
    <source>
        <dbReference type="EMBL" id="KAJ2936934.1"/>
    </source>
</evidence>
<reference evidence="3" key="1">
    <citation type="submission" date="2022-06" db="EMBL/GenBank/DDBJ databases">
        <title>Genome Sequence of Candolleomyces eurysporus.</title>
        <authorList>
            <person name="Buettner E."/>
        </authorList>
    </citation>
    <scope>NUCLEOTIDE SEQUENCE</scope>
    <source>
        <strain evidence="3">VTCC 930004</strain>
    </source>
</reference>
<dbReference type="EMBL" id="JANBPK010000009">
    <property type="protein sequence ID" value="KAJ2936934.1"/>
    <property type="molecule type" value="Genomic_DNA"/>
</dbReference>
<dbReference type="GO" id="GO:0031390">
    <property type="term" value="C:Ctf18 RFC-like complex"/>
    <property type="evidence" value="ECO:0007669"/>
    <property type="project" value="InterPro"/>
</dbReference>
<keyword evidence="2" id="KW-0235">DNA replication</keyword>